<dbReference type="KEGG" id="tpe:Tpen_1028"/>
<evidence type="ECO:0000313" key="2">
    <source>
        <dbReference type="EMBL" id="ABL78428.1"/>
    </source>
</evidence>
<dbReference type="EnsemblBacteria" id="ABL78428">
    <property type="protein sequence ID" value="ABL78428"/>
    <property type="gene ID" value="Tpen_1028"/>
</dbReference>
<keyword evidence="3" id="KW-1185">Reference proteome</keyword>
<keyword evidence="1" id="KW-0472">Membrane</keyword>
<gene>
    <name evidence="2" type="ordered locus">Tpen_1028</name>
</gene>
<evidence type="ECO:0008006" key="4">
    <source>
        <dbReference type="Google" id="ProtNLM"/>
    </source>
</evidence>
<dbReference type="HOGENOM" id="CLU_182708_0_0_2"/>
<reference evidence="3" key="1">
    <citation type="journal article" date="2008" name="J. Bacteriol.">
        <title>Genome sequence of Thermofilum pendens reveals an exceptional loss of biosynthetic pathways without genome reduction.</title>
        <authorList>
            <person name="Anderson I."/>
            <person name="Rodriguez J."/>
            <person name="Susanti D."/>
            <person name="Porat I."/>
            <person name="Reich C."/>
            <person name="Ulrich L.E."/>
            <person name="Elkins J.G."/>
            <person name="Mavromatis K."/>
            <person name="Lykidis A."/>
            <person name="Kim E."/>
            <person name="Thompson L.S."/>
            <person name="Nolan M."/>
            <person name="Land M."/>
            <person name="Copeland A."/>
            <person name="Lapidus A."/>
            <person name="Lucas S."/>
            <person name="Detter C."/>
            <person name="Zhulin I.B."/>
            <person name="Olsen G.J."/>
            <person name="Whitman W."/>
            <person name="Mukhopadhyay B."/>
            <person name="Bristow J."/>
            <person name="Kyrpides N."/>
        </authorList>
    </citation>
    <scope>NUCLEOTIDE SEQUENCE [LARGE SCALE GENOMIC DNA]</scope>
    <source>
        <strain evidence="3">DSM 2475 / Hrk 5</strain>
    </source>
</reference>
<keyword evidence="1" id="KW-1133">Transmembrane helix</keyword>
<dbReference type="STRING" id="368408.Tpen_1028"/>
<dbReference type="GeneID" id="4600507"/>
<evidence type="ECO:0000256" key="1">
    <source>
        <dbReference type="SAM" id="Phobius"/>
    </source>
</evidence>
<sequence>MDKDRVAGAVLLAVAASLGSLYAYLLFLAQQEVQVLVMKLTALFVVETFFLVVAWVGLTLLTSPPEAKVREIERRLEEEYRKLREQGYPFPW</sequence>
<dbReference type="AlphaFoldDB" id="A1RYZ8"/>
<proteinExistence type="predicted"/>
<dbReference type="OrthoDB" id="383713at2157"/>
<name>A1RYZ8_THEPD</name>
<accession>A1RYZ8</accession>
<keyword evidence="1" id="KW-0812">Transmembrane</keyword>
<evidence type="ECO:0000313" key="3">
    <source>
        <dbReference type="Proteomes" id="UP000000641"/>
    </source>
</evidence>
<dbReference type="eggNOG" id="arCOG04189">
    <property type="taxonomic scope" value="Archaea"/>
</dbReference>
<dbReference type="EMBL" id="CP000505">
    <property type="protein sequence ID" value="ABL78428.1"/>
    <property type="molecule type" value="Genomic_DNA"/>
</dbReference>
<organism evidence="2 3">
    <name type="scientific">Thermofilum pendens (strain DSM 2475 / Hrk 5)</name>
    <dbReference type="NCBI Taxonomy" id="368408"/>
    <lineage>
        <taxon>Archaea</taxon>
        <taxon>Thermoproteota</taxon>
        <taxon>Thermoprotei</taxon>
        <taxon>Thermofilales</taxon>
        <taxon>Thermofilaceae</taxon>
        <taxon>Thermofilum</taxon>
    </lineage>
</organism>
<feature type="transmembrane region" description="Helical" evidence="1">
    <location>
        <begin position="6"/>
        <end position="28"/>
    </location>
</feature>
<dbReference type="RefSeq" id="WP_011752693.1">
    <property type="nucleotide sequence ID" value="NC_008698.1"/>
</dbReference>
<feature type="transmembrane region" description="Helical" evidence="1">
    <location>
        <begin position="40"/>
        <end position="61"/>
    </location>
</feature>
<dbReference type="Proteomes" id="UP000000641">
    <property type="component" value="Chromosome"/>
</dbReference>
<protein>
    <recommendedName>
        <fullName evidence="4">Transcriptional regulator</fullName>
    </recommendedName>
</protein>